<comment type="caution">
    <text evidence="3">The sequence shown here is derived from an EMBL/GenBank/DDBJ whole genome shotgun (WGS) entry which is preliminary data.</text>
</comment>
<feature type="domain" description="Fungal lipase-type" evidence="2">
    <location>
        <begin position="2"/>
        <end position="40"/>
    </location>
</feature>
<evidence type="ECO:0000256" key="1">
    <source>
        <dbReference type="ARBA" id="ARBA00022801"/>
    </source>
</evidence>
<keyword evidence="1" id="KW-0378">Hydrolase</keyword>
<evidence type="ECO:0000313" key="3">
    <source>
        <dbReference type="EMBL" id="KAK8504631.1"/>
    </source>
</evidence>
<organism evidence="3 4">
    <name type="scientific">Hibiscus sabdariffa</name>
    <name type="common">roselle</name>
    <dbReference type="NCBI Taxonomy" id="183260"/>
    <lineage>
        <taxon>Eukaryota</taxon>
        <taxon>Viridiplantae</taxon>
        <taxon>Streptophyta</taxon>
        <taxon>Embryophyta</taxon>
        <taxon>Tracheophyta</taxon>
        <taxon>Spermatophyta</taxon>
        <taxon>Magnoliopsida</taxon>
        <taxon>eudicotyledons</taxon>
        <taxon>Gunneridae</taxon>
        <taxon>Pentapetalae</taxon>
        <taxon>rosids</taxon>
        <taxon>malvids</taxon>
        <taxon>Malvales</taxon>
        <taxon>Malvaceae</taxon>
        <taxon>Malvoideae</taxon>
        <taxon>Hibiscus</taxon>
    </lineage>
</organism>
<keyword evidence="4" id="KW-1185">Reference proteome</keyword>
<dbReference type="InterPro" id="IPR029058">
    <property type="entry name" value="AB_hydrolase_fold"/>
</dbReference>
<dbReference type="EMBL" id="JBBPBM010000138">
    <property type="protein sequence ID" value="KAK8504631.1"/>
    <property type="molecule type" value="Genomic_DNA"/>
</dbReference>
<evidence type="ECO:0000259" key="2">
    <source>
        <dbReference type="Pfam" id="PF01764"/>
    </source>
</evidence>
<dbReference type="InterPro" id="IPR002921">
    <property type="entry name" value="Fungal_lipase-type"/>
</dbReference>
<dbReference type="SUPFAM" id="SSF53474">
    <property type="entry name" value="alpha/beta-Hydrolases"/>
    <property type="match status" value="1"/>
</dbReference>
<dbReference type="PANTHER" id="PTHR47759:SF2">
    <property type="entry name" value="TRIGLYCERIDE LIPASE"/>
    <property type="match status" value="1"/>
</dbReference>
<dbReference type="PANTHER" id="PTHR47759">
    <property type="entry name" value="OS04G0509100 PROTEIN"/>
    <property type="match status" value="1"/>
</dbReference>
<dbReference type="Pfam" id="PF01764">
    <property type="entry name" value="Lipase_3"/>
    <property type="match status" value="1"/>
</dbReference>
<gene>
    <name evidence="3" type="ORF">V6N12_017208</name>
</gene>
<proteinExistence type="predicted"/>
<dbReference type="Proteomes" id="UP001472677">
    <property type="component" value="Unassembled WGS sequence"/>
</dbReference>
<sequence>MYNFGSPRVGNRRFAEVYNEKVKDSWRIVKHRDIIPTIPRLMDYCYVPQPVYLTAVELKDTLVSSFFYSFWTSVFVA</sequence>
<evidence type="ECO:0000313" key="4">
    <source>
        <dbReference type="Proteomes" id="UP001472677"/>
    </source>
</evidence>
<name>A0ABR2BBZ8_9ROSI</name>
<dbReference type="Gene3D" id="3.40.50.1820">
    <property type="entry name" value="alpha/beta hydrolase"/>
    <property type="match status" value="1"/>
</dbReference>
<reference evidence="3 4" key="1">
    <citation type="journal article" date="2024" name="G3 (Bethesda)">
        <title>Genome assembly of Hibiscus sabdariffa L. provides insights into metabolisms of medicinal natural products.</title>
        <authorList>
            <person name="Kim T."/>
        </authorList>
    </citation>
    <scope>NUCLEOTIDE SEQUENCE [LARGE SCALE GENOMIC DNA]</scope>
    <source>
        <strain evidence="3">TK-2024</strain>
        <tissue evidence="3">Old leaves</tissue>
    </source>
</reference>
<protein>
    <recommendedName>
        <fullName evidence="2">Fungal lipase-type domain-containing protein</fullName>
    </recommendedName>
</protein>
<accession>A0ABR2BBZ8</accession>